<dbReference type="PANTHER" id="PTHR35848:SF9">
    <property type="entry name" value="SLL1358 PROTEIN"/>
    <property type="match status" value="1"/>
</dbReference>
<protein>
    <submittedName>
        <fullName evidence="6">Putative oxalate decarboxylase/oxidase</fullName>
    </submittedName>
</protein>
<feature type="domain" description="Cupin type-1" evidence="5">
    <location>
        <begin position="283"/>
        <end position="444"/>
    </location>
</feature>
<proteinExistence type="predicted"/>
<keyword evidence="4" id="KW-0732">Signal</keyword>
<evidence type="ECO:0000259" key="5">
    <source>
        <dbReference type="SMART" id="SM00835"/>
    </source>
</evidence>
<feature type="binding site" evidence="3">
    <location>
        <position position="355"/>
    </location>
    <ligand>
        <name>Mn(2+)</name>
        <dbReference type="ChEBI" id="CHEBI:29035"/>
        <label>2</label>
    </ligand>
</feature>
<evidence type="ECO:0000313" key="7">
    <source>
        <dbReference type="Proteomes" id="UP000683000"/>
    </source>
</evidence>
<feature type="binding site" evidence="3">
    <location>
        <position position="150"/>
    </location>
    <ligand>
        <name>Mn(2+)</name>
        <dbReference type="ChEBI" id="CHEBI:29035"/>
        <label>1</label>
    </ligand>
</feature>
<keyword evidence="3" id="KW-0464">Manganese</keyword>
<dbReference type="OrthoDB" id="10263073at2759"/>
<feature type="binding site" evidence="3">
    <location>
        <position position="152"/>
    </location>
    <ligand>
        <name>Mn(2+)</name>
        <dbReference type="ChEBI" id="CHEBI:29035"/>
        <label>1</label>
    </ligand>
</feature>
<evidence type="ECO:0000256" key="1">
    <source>
        <dbReference type="ARBA" id="ARBA00022723"/>
    </source>
</evidence>
<feature type="binding site" evidence="3">
    <location>
        <position position="394"/>
    </location>
    <ligand>
        <name>Mn(2+)</name>
        <dbReference type="ChEBI" id="CHEBI:29035"/>
        <label>2</label>
    </ligand>
</feature>
<dbReference type="InterPro" id="IPR051610">
    <property type="entry name" value="GPI/OXD"/>
</dbReference>
<feature type="active site" description="Proton donor" evidence="2">
    <location>
        <position position="408"/>
    </location>
</feature>
<dbReference type="CDD" id="cd20305">
    <property type="entry name" value="cupin_OxDC_C"/>
    <property type="match status" value="1"/>
</dbReference>
<comment type="caution">
    <text evidence="6">The sequence shown here is derived from an EMBL/GenBank/DDBJ whole genome shotgun (WGS) entry which is preliminary data.</text>
</comment>
<dbReference type="NCBIfam" id="TIGR03404">
    <property type="entry name" value="bicupin_oxalic"/>
    <property type="match status" value="1"/>
</dbReference>
<gene>
    <name evidence="6" type="ORF">JVT61DRAFT_8048</name>
</gene>
<evidence type="ECO:0000313" key="6">
    <source>
        <dbReference type="EMBL" id="KAG6372246.1"/>
    </source>
</evidence>
<accession>A0A8I3A6J4</accession>
<sequence>MTKGFSAALTTLLFAAIASCSPVNDGNGTASTGSSFTASSTSAAASASPTVPYASDDPNAVLWTQDSNILPEPERGGLGGSILGPQNVPIELQNPDLLAPPTTDYGDIPNAKWPMALSHQRLQTGGWARQENKMAGVNMRLEVGAIRELHWHKTAEWSYVISGYVQVTSVDQNGKNFIGTVGPGDLWYFPAGIPHSLQATNQSADGVEFLLIFDDGTFSEDATFLVNWLAHVPKEVIAKNFQTSISAFNNIPSRELYIFPALPPSTTQAPSDPQGTTPQSFTFPLSQVPITPLSGGSVKVADSTTFPVSITIAAAEVSRGTWRDEGVARAYFLKAFALCIIYSYSFDQWHPTQDEWDFYLEGTGRMTLFASQSNARTWDFQAGDVAYVPASYGHYVENIGNTTLKFLEIFRTDIYQDVSLAQWLALTPPAIVQAHLGLSDETIAMLNKTKQVVVGPAPTS</sequence>
<dbReference type="InterPro" id="IPR017774">
    <property type="entry name" value="Bicupin_oxalate_deCO2ase/Oxase"/>
</dbReference>
<reference evidence="6" key="1">
    <citation type="submission" date="2021-03" db="EMBL/GenBank/DDBJ databases">
        <title>Evolutionary innovations through gain and loss of genes in the ectomycorrhizal Boletales.</title>
        <authorList>
            <person name="Wu G."/>
            <person name="Miyauchi S."/>
            <person name="Morin E."/>
            <person name="Yang Z.-L."/>
            <person name="Xu J."/>
            <person name="Martin F.M."/>
        </authorList>
    </citation>
    <scope>NUCLEOTIDE SEQUENCE</scope>
    <source>
        <strain evidence="6">BR01</strain>
    </source>
</reference>
<dbReference type="Pfam" id="PF00190">
    <property type="entry name" value="Cupin_1"/>
    <property type="match status" value="2"/>
</dbReference>
<dbReference type="GO" id="GO:0046872">
    <property type="term" value="F:metal ion binding"/>
    <property type="evidence" value="ECO:0007669"/>
    <property type="project" value="UniProtKB-KW"/>
</dbReference>
<feature type="binding site" evidence="3">
    <location>
        <position position="195"/>
    </location>
    <ligand>
        <name>Mn(2+)</name>
        <dbReference type="ChEBI" id="CHEBI:29035"/>
        <label>1</label>
    </ligand>
</feature>
<dbReference type="Proteomes" id="UP000683000">
    <property type="component" value="Unassembled WGS sequence"/>
</dbReference>
<evidence type="ECO:0000256" key="2">
    <source>
        <dbReference type="PIRSR" id="PIRSR617774-1"/>
    </source>
</evidence>
<dbReference type="SMART" id="SM00835">
    <property type="entry name" value="Cupin_1"/>
    <property type="match status" value="2"/>
</dbReference>
<dbReference type="InterPro" id="IPR014710">
    <property type="entry name" value="RmlC-like_jellyroll"/>
</dbReference>
<feature type="chain" id="PRO_5034803136" evidence="4">
    <location>
        <begin position="21"/>
        <end position="460"/>
    </location>
</feature>
<feature type="signal peptide" evidence="4">
    <location>
        <begin position="1"/>
        <end position="20"/>
    </location>
</feature>
<comment type="cofactor">
    <cofactor evidence="3">
        <name>Mn(2+)</name>
        <dbReference type="ChEBI" id="CHEBI:29035"/>
    </cofactor>
    <text evidence="3">Binds 2 manganese ions per subunit.</text>
</comment>
<dbReference type="CDD" id="cd20304">
    <property type="entry name" value="cupin_OxDC_N"/>
    <property type="match status" value="1"/>
</dbReference>
<keyword evidence="1 3" id="KW-0479">Metal-binding</keyword>
<dbReference type="Gene3D" id="2.60.120.10">
    <property type="entry name" value="Jelly Rolls"/>
    <property type="match status" value="2"/>
</dbReference>
<dbReference type="PANTHER" id="PTHR35848">
    <property type="entry name" value="OXALATE-BINDING PROTEIN"/>
    <property type="match status" value="1"/>
</dbReference>
<dbReference type="PROSITE" id="PS51257">
    <property type="entry name" value="PROKAR_LIPOPROTEIN"/>
    <property type="match status" value="1"/>
</dbReference>
<dbReference type="GO" id="GO:0033609">
    <property type="term" value="P:oxalate metabolic process"/>
    <property type="evidence" value="ECO:0007669"/>
    <property type="project" value="InterPro"/>
</dbReference>
<organism evidence="6 7">
    <name type="scientific">Boletus reticuloceps</name>
    <dbReference type="NCBI Taxonomy" id="495285"/>
    <lineage>
        <taxon>Eukaryota</taxon>
        <taxon>Fungi</taxon>
        <taxon>Dikarya</taxon>
        <taxon>Basidiomycota</taxon>
        <taxon>Agaricomycotina</taxon>
        <taxon>Agaricomycetes</taxon>
        <taxon>Agaricomycetidae</taxon>
        <taxon>Boletales</taxon>
        <taxon>Boletineae</taxon>
        <taxon>Boletaceae</taxon>
        <taxon>Boletoideae</taxon>
        <taxon>Boletus</taxon>
    </lineage>
</organism>
<keyword evidence="7" id="KW-1185">Reference proteome</keyword>
<dbReference type="SUPFAM" id="SSF51182">
    <property type="entry name" value="RmlC-like cupins"/>
    <property type="match status" value="1"/>
</dbReference>
<feature type="binding site" evidence="3">
    <location>
        <position position="156"/>
    </location>
    <ligand>
        <name>Mn(2+)</name>
        <dbReference type="ChEBI" id="CHEBI:29035"/>
        <label>1</label>
    </ligand>
</feature>
<dbReference type="EMBL" id="JAGFBS010000029">
    <property type="protein sequence ID" value="KAG6372246.1"/>
    <property type="molecule type" value="Genomic_DNA"/>
</dbReference>
<evidence type="ECO:0000256" key="3">
    <source>
        <dbReference type="PIRSR" id="PIRSR617774-2"/>
    </source>
</evidence>
<dbReference type="InterPro" id="IPR006045">
    <property type="entry name" value="Cupin_1"/>
</dbReference>
<dbReference type="InterPro" id="IPR011051">
    <property type="entry name" value="RmlC_Cupin_sf"/>
</dbReference>
<feature type="binding site" evidence="3">
    <location>
        <position position="350"/>
    </location>
    <ligand>
        <name>Mn(2+)</name>
        <dbReference type="ChEBI" id="CHEBI:29035"/>
        <label>2</label>
    </ligand>
</feature>
<evidence type="ECO:0000256" key="4">
    <source>
        <dbReference type="SAM" id="SignalP"/>
    </source>
</evidence>
<name>A0A8I3A6J4_9AGAM</name>
<feature type="domain" description="Cupin type-1" evidence="5">
    <location>
        <begin position="109"/>
        <end position="249"/>
    </location>
</feature>
<dbReference type="AlphaFoldDB" id="A0A8I3A6J4"/>